<dbReference type="InterPro" id="IPR003587">
    <property type="entry name" value="Hint_dom_N"/>
</dbReference>
<evidence type="ECO:0000313" key="4">
    <source>
        <dbReference type="Proteomes" id="UP001217838"/>
    </source>
</evidence>
<name>A0ABT5B8V7_9BACT</name>
<proteinExistence type="predicted"/>
<dbReference type="SMART" id="SM00306">
    <property type="entry name" value="HintN"/>
    <property type="match status" value="1"/>
</dbReference>
<gene>
    <name evidence="3" type="ORF">POL58_22605</name>
</gene>
<reference evidence="3 4" key="1">
    <citation type="submission" date="2022-11" db="EMBL/GenBank/DDBJ databases">
        <title>Minimal conservation of predation-associated metabolite biosynthetic gene clusters underscores biosynthetic potential of Myxococcota including descriptions for ten novel species: Archangium lansinium sp. nov., Myxococcus landrumus sp. nov., Nannocystis bai.</title>
        <authorList>
            <person name="Ahearne A."/>
            <person name="Stevens C."/>
            <person name="Dowd S."/>
        </authorList>
    </citation>
    <scope>NUCLEOTIDE SEQUENCE [LARGE SCALE GENOMIC DNA]</scope>
    <source>
        <strain evidence="3 4">NCELM</strain>
    </source>
</reference>
<dbReference type="SUPFAM" id="SSF51294">
    <property type="entry name" value="Hedgehog/intein (Hint) domain"/>
    <property type="match status" value="1"/>
</dbReference>
<dbReference type="PROSITE" id="PS50818">
    <property type="entry name" value="INTEIN_C_TER"/>
    <property type="match status" value="1"/>
</dbReference>
<dbReference type="CDD" id="cd00081">
    <property type="entry name" value="Hint"/>
    <property type="match status" value="1"/>
</dbReference>
<dbReference type="InterPro" id="IPR036844">
    <property type="entry name" value="Hint_dom_sf"/>
</dbReference>
<accession>A0ABT5B8V7</accession>
<dbReference type="SUPFAM" id="SSF63829">
    <property type="entry name" value="Calcium-dependent phosphotriesterase"/>
    <property type="match status" value="1"/>
</dbReference>
<dbReference type="InterPro" id="IPR052918">
    <property type="entry name" value="Motility_Chemotaxis_Reg"/>
</dbReference>
<comment type="caution">
    <text evidence="3">The sequence shown here is derived from an EMBL/GenBank/DDBJ whole genome shotgun (WGS) entry which is preliminary data.</text>
</comment>
<dbReference type="NCBIfam" id="TIGR01443">
    <property type="entry name" value="intein_Cterm"/>
    <property type="match status" value="1"/>
</dbReference>
<dbReference type="EMBL" id="JAQNDN010000013">
    <property type="protein sequence ID" value="MDC0670565.1"/>
    <property type="molecule type" value="Genomic_DNA"/>
</dbReference>
<dbReference type="Gene3D" id="2.80.10.50">
    <property type="match status" value="1"/>
</dbReference>
<organism evidence="3 4">
    <name type="scientific">Nannocystis radixulma</name>
    <dbReference type="NCBI Taxonomy" id="2995305"/>
    <lineage>
        <taxon>Bacteria</taxon>
        <taxon>Pseudomonadati</taxon>
        <taxon>Myxococcota</taxon>
        <taxon>Polyangia</taxon>
        <taxon>Nannocystales</taxon>
        <taxon>Nannocystaceae</taxon>
        <taxon>Nannocystis</taxon>
    </lineage>
</organism>
<dbReference type="PROSITE" id="PS50817">
    <property type="entry name" value="INTEIN_N_TER"/>
    <property type="match status" value="1"/>
</dbReference>
<dbReference type="InterPro" id="IPR030934">
    <property type="entry name" value="Intein_C"/>
</dbReference>
<evidence type="ECO:0000313" key="3">
    <source>
        <dbReference type="EMBL" id="MDC0670565.1"/>
    </source>
</evidence>
<protein>
    <submittedName>
        <fullName evidence="3">Hint domain-containing protein</fullName>
    </submittedName>
</protein>
<evidence type="ECO:0000259" key="2">
    <source>
        <dbReference type="SMART" id="SM00306"/>
    </source>
</evidence>
<dbReference type="PROSITE" id="PS51257">
    <property type="entry name" value="PROKAR_LIPOPROTEIN"/>
    <property type="match status" value="1"/>
</dbReference>
<feature type="region of interest" description="Disordered" evidence="1">
    <location>
        <begin position="183"/>
        <end position="217"/>
    </location>
</feature>
<dbReference type="PANTHER" id="PTHR35580">
    <property type="entry name" value="CELL SURFACE GLYCOPROTEIN (S-LAYER PROTEIN)-LIKE PROTEIN"/>
    <property type="match status" value="1"/>
</dbReference>
<dbReference type="Proteomes" id="UP001217838">
    <property type="component" value="Unassembled WGS sequence"/>
</dbReference>
<dbReference type="PANTHER" id="PTHR35580:SF1">
    <property type="entry name" value="PHYTASE-LIKE DOMAIN-CONTAINING PROTEIN"/>
    <property type="match status" value="1"/>
</dbReference>
<dbReference type="InterPro" id="IPR006141">
    <property type="entry name" value="Intein_N"/>
</dbReference>
<keyword evidence="4" id="KW-1185">Reference proteome</keyword>
<sequence length="655" mass="66981">MSLRHIACHLAYLAATPLALWSVGCNDESTCVAAGTRIATPRGWIPVEQLRLGDALFAIDTATGALIATTLTAVRTARRECVKLVSGAHELRLTSDHPIYAPRLDGFVEAGRAALGQVAAVWIVDAPDPEARAREARVDGRHLYAGMHDVFDLTVDGEHPTFVAEGFVVHNKSTCAYTGCGDYDPSTTGTTEPVDLSTSTSETPTEGTTDTTDTTTGEPIVDLWSAAFGAPNRSFRGQVVAAGADGHAVIAGIFGGPVDFGGGPLGGASADSIYLARFDDTGAHQWSREIKGSAARAARLSNVKVAVDPAGGSVVLAASYIGDLEIDGTILEWVEGSETVGDVDQPTADAFIARFDSEGSLTTLRRFGDVGDERVAAVAVGPTGTMLLAGDFTGSIDLGHGAIASAGAEDLFLVRLDSEGVPQWRATFGGPLADTLLDATVDPAGNISLVGFSQDAIDLGGGPLAPVEDAPAFVAQLASNGSHRWSARTAPREQPNAIAASATSEVLITGRAFAGDDASDFQLFVTLHGSDGAVLSAVKAESAATGVSQGAAVAFDSAGGAVATGEFSGTVDFGGGPLASAGDSLDVFVARYDPTGVHATSVQYGDAAVQRGLDLALGPDDHVLLTGHLRGSIDLGTGVLAQVGDDDVFVAEVNP</sequence>
<feature type="domain" description="Hint" evidence="2">
    <location>
        <begin position="29"/>
        <end position="123"/>
    </location>
</feature>
<dbReference type="RefSeq" id="WP_272000382.1">
    <property type="nucleotide sequence ID" value="NZ_JAQNDN010000013.1"/>
</dbReference>
<evidence type="ECO:0000256" key="1">
    <source>
        <dbReference type="SAM" id="MobiDB-lite"/>
    </source>
</evidence>
<feature type="compositionally biased region" description="Low complexity" evidence="1">
    <location>
        <begin position="197"/>
        <end position="217"/>
    </location>
</feature>
<dbReference type="Gene3D" id="2.170.16.10">
    <property type="entry name" value="Hedgehog/Intein (Hint) domain"/>
    <property type="match status" value="1"/>
</dbReference>